<gene>
    <name evidence="2" type="ORF">ODALV1_LOCUS346</name>
</gene>
<evidence type="ECO:0000313" key="2">
    <source>
        <dbReference type="EMBL" id="CAL8068567.1"/>
    </source>
</evidence>
<evidence type="ECO:0000313" key="3">
    <source>
        <dbReference type="Proteomes" id="UP001642540"/>
    </source>
</evidence>
<keyword evidence="1" id="KW-1133">Transmembrane helix</keyword>
<proteinExistence type="predicted"/>
<dbReference type="EMBL" id="CAXLJM020000001">
    <property type="protein sequence ID" value="CAL8068567.1"/>
    <property type="molecule type" value="Genomic_DNA"/>
</dbReference>
<feature type="transmembrane region" description="Helical" evidence="1">
    <location>
        <begin position="183"/>
        <end position="200"/>
    </location>
</feature>
<comment type="caution">
    <text evidence="2">The sequence shown here is derived from an EMBL/GenBank/DDBJ whole genome shotgun (WGS) entry which is preliminary data.</text>
</comment>
<name>A0ABP1PMA4_9HEXA</name>
<accession>A0ABP1PMA4</accession>
<keyword evidence="3" id="KW-1185">Reference proteome</keyword>
<keyword evidence="1" id="KW-0472">Membrane</keyword>
<feature type="transmembrane region" description="Helical" evidence="1">
    <location>
        <begin position="149"/>
        <end position="168"/>
    </location>
</feature>
<keyword evidence="1" id="KW-0812">Transmembrane</keyword>
<sequence length="255" mass="28951">MSIKDHAIFQRFMESLLVCGSSLAVVLMKTHVQLHNGLENYIILNAKNAFSLFCFTRSCEEVDLHEINVGVVALSLLGWATTFAGHLHEQIDRDGIILSAMLLNKSANAFHFKRRVDDSASEDDANAIGAKILSDYKWIKRISKHVNSAFNIVFRFFLLSNVFMFAVFFDEWFNPKVGKWKKIFKLVNVVSVCITFYYANQTAKTGDRFMEWMKKEKNRNILGMSQDDVITENSSSSSIGLGRGAFFIYDSTLIG</sequence>
<feature type="non-terminal residue" evidence="2">
    <location>
        <position position="255"/>
    </location>
</feature>
<evidence type="ECO:0000256" key="1">
    <source>
        <dbReference type="SAM" id="Phobius"/>
    </source>
</evidence>
<dbReference type="Proteomes" id="UP001642540">
    <property type="component" value="Unassembled WGS sequence"/>
</dbReference>
<reference evidence="2 3" key="1">
    <citation type="submission" date="2024-08" db="EMBL/GenBank/DDBJ databases">
        <authorList>
            <person name="Cucini C."/>
            <person name="Frati F."/>
        </authorList>
    </citation>
    <scope>NUCLEOTIDE SEQUENCE [LARGE SCALE GENOMIC DNA]</scope>
</reference>
<organism evidence="2 3">
    <name type="scientific">Orchesella dallaii</name>
    <dbReference type="NCBI Taxonomy" id="48710"/>
    <lineage>
        <taxon>Eukaryota</taxon>
        <taxon>Metazoa</taxon>
        <taxon>Ecdysozoa</taxon>
        <taxon>Arthropoda</taxon>
        <taxon>Hexapoda</taxon>
        <taxon>Collembola</taxon>
        <taxon>Entomobryomorpha</taxon>
        <taxon>Entomobryoidea</taxon>
        <taxon>Orchesellidae</taxon>
        <taxon>Orchesellinae</taxon>
        <taxon>Orchesella</taxon>
    </lineage>
</organism>
<protein>
    <submittedName>
        <fullName evidence="2">Uncharacterized protein</fullName>
    </submittedName>
</protein>